<evidence type="ECO:0000256" key="2">
    <source>
        <dbReference type="ARBA" id="ARBA00022741"/>
    </source>
</evidence>
<evidence type="ECO:0000256" key="3">
    <source>
        <dbReference type="ARBA" id="ARBA00022840"/>
    </source>
</evidence>
<sequence>MPKVKTLAKLFRAIADRDWGSAVQLARAVASEEESIGHRTAAQALRGSLNPNGKVRSRSAMTEDTGNHAAILGAALQPVRPALPLGDVVLRSAAREALDEVILEWRRRNRLQEAGLRHRANLLFHGPSGCGKSLTASALGAELGIPTYVVRFDAVVGAFLGQTALHLRELFRHAEMEPCVLVFDEIDALGKQRGNPLDVGELDRIVIALMQELEHCEAQGLVIATTNLATHLDAALWRRFDLTIKFPSPTKTEMAAYVRRTAKALGVRMRKRLRAEALRSKSFAGAEGVLVTEARRRVVREG</sequence>
<accession>A0A0F9IHD4</accession>
<organism evidence="5">
    <name type="scientific">marine sediment metagenome</name>
    <dbReference type="NCBI Taxonomy" id="412755"/>
    <lineage>
        <taxon>unclassified sequences</taxon>
        <taxon>metagenomes</taxon>
        <taxon>ecological metagenomes</taxon>
    </lineage>
</organism>
<dbReference type="PANTHER" id="PTHR23073">
    <property type="entry name" value="26S PROTEASOME REGULATORY SUBUNIT"/>
    <property type="match status" value="1"/>
</dbReference>
<protein>
    <recommendedName>
        <fullName evidence="4">AAA+ ATPase domain-containing protein</fullName>
    </recommendedName>
</protein>
<proteinExistence type="inferred from homology"/>
<gene>
    <name evidence="5" type="ORF">LCGC14_1579700</name>
</gene>
<dbReference type="InterPro" id="IPR027417">
    <property type="entry name" value="P-loop_NTPase"/>
</dbReference>
<evidence type="ECO:0000256" key="1">
    <source>
        <dbReference type="ARBA" id="ARBA00006914"/>
    </source>
</evidence>
<name>A0A0F9IHD4_9ZZZZ</name>
<dbReference type="GO" id="GO:0016887">
    <property type="term" value="F:ATP hydrolysis activity"/>
    <property type="evidence" value="ECO:0007669"/>
    <property type="project" value="InterPro"/>
</dbReference>
<dbReference type="GO" id="GO:0005524">
    <property type="term" value="F:ATP binding"/>
    <property type="evidence" value="ECO:0007669"/>
    <property type="project" value="UniProtKB-KW"/>
</dbReference>
<reference evidence="5" key="1">
    <citation type="journal article" date="2015" name="Nature">
        <title>Complex archaea that bridge the gap between prokaryotes and eukaryotes.</title>
        <authorList>
            <person name="Spang A."/>
            <person name="Saw J.H."/>
            <person name="Jorgensen S.L."/>
            <person name="Zaremba-Niedzwiedzka K."/>
            <person name="Martijn J."/>
            <person name="Lind A.E."/>
            <person name="van Eijk R."/>
            <person name="Schleper C."/>
            <person name="Guy L."/>
            <person name="Ettema T.J."/>
        </authorList>
    </citation>
    <scope>NUCLEOTIDE SEQUENCE</scope>
</reference>
<dbReference type="EMBL" id="LAZR01012416">
    <property type="protein sequence ID" value="KKM26942.1"/>
    <property type="molecule type" value="Genomic_DNA"/>
</dbReference>
<keyword evidence="2" id="KW-0547">Nucleotide-binding</keyword>
<feature type="domain" description="AAA+ ATPase" evidence="4">
    <location>
        <begin position="118"/>
        <end position="250"/>
    </location>
</feature>
<comment type="similarity">
    <text evidence="1">Belongs to the AAA ATPase family.</text>
</comment>
<dbReference type="InterPro" id="IPR003593">
    <property type="entry name" value="AAA+_ATPase"/>
</dbReference>
<dbReference type="Pfam" id="PF00004">
    <property type="entry name" value="AAA"/>
    <property type="match status" value="1"/>
</dbReference>
<dbReference type="InterPro" id="IPR003959">
    <property type="entry name" value="ATPase_AAA_core"/>
</dbReference>
<dbReference type="SUPFAM" id="SSF52540">
    <property type="entry name" value="P-loop containing nucleoside triphosphate hydrolases"/>
    <property type="match status" value="1"/>
</dbReference>
<dbReference type="SMART" id="SM00382">
    <property type="entry name" value="AAA"/>
    <property type="match status" value="1"/>
</dbReference>
<comment type="caution">
    <text evidence="5">The sequence shown here is derived from an EMBL/GenBank/DDBJ whole genome shotgun (WGS) entry which is preliminary data.</text>
</comment>
<dbReference type="InterPro" id="IPR050221">
    <property type="entry name" value="26S_Proteasome_ATPase"/>
</dbReference>
<dbReference type="CDD" id="cd19481">
    <property type="entry name" value="RecA-like_protease"/>
    <property type="match status" value="1"/>
</dbReference>
<dbReference type="AlphaFoldDB" id="A0A0F9IHD4"/>
<evidence type="ECO:0000259" key="4">
    <source>
        <dbReference type="SMART" id="SM00382"/>
    </source>
</evidence>
<keyword evidence="3" id="KW-0067">ATP-binding</keyword>
<dbReference type="Gene3D" id="3.40.50.300">
    <property type="entry name" value="P-loop containing nucleotide triphosphate hydrolases"/>
    <property type="match status" value="1"/>
</dbReference>
<evidence type="ECO:0000313" key="5">
    <source>
        <dbReference type="EMBL" id="KKM26942.1"/>
    </source>
</evidence>